<evidence type="ECO:0000256" key="5">
    <source>
        <dbReference type="ARBA" id="ARBA00023136"/>
    </source>
</evidence>
<sequence length="285" mass="31841">MIHAREHRWERLLARAAKLELDRLAFCLTPLSVLTKVAPLWGCFGAALILLETMAGMHKLTPPEYLPVMLTRAITAFAIGVVVGGAAWLAHRWLRYKVGEMERQLTSTTRELGLLLPTLAGPEKKPAEAEPTTSTTGRGTFSHSFSKKALAPTKPGLLFTFQMFTICSLCLYLGTFAECTHTHGPNLWYQPLHSAVWLGSEPTAMRIFLTKDHAYKVGDPTSPPVYITEEDLFREIANWPHIGIDSCLIYADREAKYGKIQHLLAAMREAGLRRVQFMERIGIAP</sequence>
<feature type="transmembrane region" description="Helical" evidence="8">
    <location>
        <begin position="70"/>
        <end position="90"/>
    </location>
</feature>
<reference evidence="10" key="1">
    <citation type="submission" date="2021-03" db="EMBL/GenBank/DDBJ databases">
        <title>Acanthopleuribacteraceae sp. M133.</title>
        <authorList>
            <person name="Wang G."/>
        </authorList>
    </citation>
    <scope>NUCLEOTIDE SEQUENCE</scope>
    <source>
        <strain evidence="10">M133</strain>
    </source>
</reference>
<keyword evidence="5 8" id="KW-0472">Membrane</keyword>
<keyword evidence="2" id="KW-1003">Cell membrane</keyword>
<evidence type="ECO:0000256" key="3">
    <source>
        <dbReference type="ARBA" id="ARBA00022692"/>
    </source>
</evidence>
<dbReference type="KEGG" id="scor:J3U87_03830"/>
<keyword evidence="6" id="KW-0653">Protein transport</keyword>
<dbReference type="GO" id="GO:0005886">
    <property type="term" value="C:plasma membrane"/>
    <property type="evidence" value="ECO:0007669"/>
    <property type="project" value="UniProtKB-SubCell"/>
</dbReference>
<evidence type="ECO:0000256" key="2">
    <source>
        <dbReference type="ARBA" id="ARBA00022475"/>
    </source>
</evidence>
<feature type="region of interest" description="Disordered" evidence="7">
    <location>
        <begin position="122"/>
        <end position="142"/>
    </location>
</feature>
<dbReference type="AlphaFoldDB" id="A0A8A4TQ74"/>
<evidence type="ECO:0000256" key="6">
    <source>
        <dbReference type="RuleBase" id="RU004057"/>
    </source>
</evidence>
<comment type="subcellular location">
    <subcellularLocation>
        <location evidence="1">Cell membrane</location>
        <topology evidence="1">Multi-pass membrane protein</topology>
    </subcellularLocation>
    <subcellularLocation>
        <location evidence="6">Membrane</location>
        <topology evidence="6">Multi-pass membrane protein</topology>
    </subcellularLocation>
</comment>
<dbReference type="Proteomes" id="UP000663929">
    <property type="component" value="Chromosome"/>
</dbReference>
<evidence type="ECO:0000256" key="4">
    <source>
        <dbReference type="ARBA" id="ARBA00022989"/>
    </source>
</evidence>
<evidence type="ECO:0000259" key="9">
    <source>
        <dbReference type="Pfam" id="PF01618"/>
    </source>
</evidence>
<evidence type="ECO:0000256" key="8">
    <source>
        <dbReference type="SAM" id="Phobius"/>
    </source>
</evidence>
<evidence type="ECO:0000256" key="7">
    <source>
        <dbReference type="SAM" id="MobiDB-lite"/>
    </source>
</evidence>
<gene>
    <name evidence="10" type="ORF">J3U87_03830</name>
</gene>
<dbReference type="InterPro" id="IPR002898">
    <property type="entry name" value="MotA_ExbB_proton_chnl"/>
</dbReference>
<keyword evidence="11" id="KW-1185">Reference proteome</keyword>
<organism evidence="10 11">
    <name type="scientific">Sulfidibacter corallicola</name>
    <dbReference type="NCBI Taxonomy" id="2818388"/>
    <lineage>
        <taxon>Bacteria</taxon>
        <taxon>Pseudomonadati</taxon>
        <taxon>Acidobacteriota</taxon>
        <taxon>Holophagae</taxon>
        <taxon>Acanthopleuribacterales</taxon>
        <taxon>Acanthopleuribacteraceae</taxon>
        <taxon>Sulfidibacter</taxon>
    </lineage>
</organism>
<protein>
    <submittedName>
        <fullName evidence="10">MotA/TolQ/ExbB proton channel family protein</fullName>
    </submittedName>
</protein>
<dbReference type="EMBL" id="CP071793">
    <property type="protein sequence ID" value="QTD51577.1"/>
    <property type="molecule type" value="Genomic_DNA"/>
</dbReference>
<keyword evidence="4 8" id="KW-1133">Transmembrane helix</keyword>
<feature type="transmembrane region" description="Helical" evidence="8">
    <location>
        <begin position="21"/>
        <end position="50"/>
    </location>
</feature>
<evidence type="ECO:0000313" key="11">
    <source>
        <dbReference type="Proteomes" id="UP000663929"/>
    </source>
</evidence>
<name>A0A8A4TQ74_SULCO</name>
<evidence type="ECO:0000256" key="1">
    <source>
        <dbReference type="ARBA" id="ARBA00004651"/>
    </source>
</evidence>
<dbReference type="GO" id="GO:0015031">
    <property type="term" value="P:protein transport"/>
    <property type="evidence" value="ECO:0007669"/>
    <property type="project" value="UniProtKB-KW"/>
</dbReference>
<feature type="domain" description="MotA/TolQ/ExbB proton channel" evidence="9">
    <location>
        <begin position="6"/>
        <end position="105"/>
    </location>
</feature>
<dbReference type="Pfam" id="PF01618">
    <property type="entry name" value="MotA_ExbB"/>
    <property type="match status" value="1"/>
</dbReference>
<evidence type="ECO:0000313" key="10">
    <source>
        <dbReference type="EMBL" id="QTD51577.1"/>
    </source>
</evidence>
<proteinExistence type="inferred from homology"/>
<dbReference type="RefSeq" id="WP_237381705.1">
    <property type="nucleotide sequence ID" value="NZ_CP071793.1"/>
</dbReference>
<keyword evidence="6" id="KW-0813">Transport</keyword>
<keyword evidence="3 8" id="KW-0812">Transmembrane</keyword>
<feature type="transmembrane region" description="Helical" evidence="8">
    <location>
        <begin position="156"/>
        <end position="177"/>
    </location>
</feature>
<feature type="compositionally biased region" description="Polar residues" evidence="7">
    <location>
        <begin position="131"/>
        <end position="142"/>
    </location>
</feature>
<accession>A0A8A4TQ74</accession>
<comment type="similarity">
    <text evidence="6">Belongs to the exbB/tolQ family.</text>
</comment>